<keyword evidence="1" id="KW-0472">Membrane</keyword>
<accession>A0A382I341</accession>
<organism evidence="2">
    <name type="scientific">marine metagenome</name>
    <dbReference type="NCBI Taxonomy" id="408172"/>
    <lineage>
        <taxon>unclassified sequences</taxon>
        <taxon>metagenomes</taxon>
        <taxon>ecological metagenomes</taxon>
    </lineage>
</organism>
<evidence type="ECO:0000256" key="1">
    <source>
        <dbReference type="SAM" id="Phobius"/>
    </source>
</evidence>
<proteinExistence type="predicted"/>
<dbReference type="EMBL" id="UINC01064800">
    <property type="protein sequence ID" value="SVB93815.1"/>
    <property type="molecule type" value="Genomic_DNA"/>
</dbReference>
<name>A0A382I341_9ZZZZ</name>
<keyword evidence="1" id="KW-1133">Transmembrane helix</keyword>
<protein>
    <submittedName>
        <fullName evidence="2">Uncharacterized protein</fullName>
    </submittedName>
</protein>
<evidence type="ECO:0000313" key="2">
    <source>
        <dbReference type="EMBL" id="SVB93815.1"/>
    </source>
</evidence>
<sequence length="37" mass="4370">MDHSGSKNWQFFQQILSKYILTTGSFFVFVLYILVPN</sequence>
<reference evidence="2" key="1">
    <citation type="submission" date="2018-05" db="EMBL/GenBank/DDBJ databases">
        <authorList>
            <person name="Lanie J.A."/>
            <person name="Ng W.-L."/>
            <person name="Kazmierczak K.M."/>
            <person name="Andrzejewski T.M."/>
            <person name="Davidsen T.M."/>
            <person name="Wayne K.J."/>
            <person name="Tettelin H."/>
            <person name="Glass J.I."/>
            <person name="Rusch D."/>
            <person name="Podicherti R."/>
            <person name="Tsui H.-C.T."/>
            <person name="Winkler M.E."/>
        </authorList>
    </citation>
    <scope>NUCLEOTIDE SEQUENCE</scope>
</reference>
<keyword evidence="1" id="KW-0812">Transmembrane</keyword>
<dbReference type="AlphaFoldDB" id="A0A382I341"/>
<gene>
    <name evidence="2" type="ORF">METZ01_LOCUS246669</name>
</gene>
<feature type="transmembrane region" description="Helical" evidence="1">
    <location>
        <begin position="16"/>
        <end position="35"/>
    </location>
</feature>